<sequence>MSSKAAVKAAQAAEHELTLDQLLVFEEHKDDEEALATLTEVAKTYPRTLANKSSELRQKRRDAALLTAQQGKLAKSGTPIVTDEELAGDNLSAELTQLRPSPGHESGTPLTAAAHKNCPGNAVRIEFVGHGTDRKAVQVPLCRDFRTFGHAQLDAPKGVAAAKPAGKMTPEELAERRLTIKFNEQWPLSVEARRAFMLETFSGNTYPKGFRIHRRIAQLHIAAGYEFKRADERGHQLLRQCLASKAETGNGTQRQADHASLQKIIDGASEDRAAMITLGFWAFAVEENHSRHKNAWKARSAELVLLMTVLKELGKELTEVENYILGLDEQGNPLDGPAYPAATSKQVDSADSTGSAELAAA</sequence>
<evidence type="ECO:0000313" key="3">
    <source>
        <dbReference type="Proteomes" id="UP000199028"/>
    </source>
</evidence>
<feature type="compositionally biased region" description="Polar residues" evidence="1">
    <location>
        <begin position="343"/>
        <end position="355"/>
    </location>
</feature>
<protein>
    <submittedName>
        <fullName evidence="2">Uncharacterized protein</fullName>
    </submittedName>
</protein>
<dbReference type="OrthoDB" id="3846919at2"/>
<dbReference type="AlphaFoldDB" id="A0A1H9EK98"/>
<feature type="region of interest" description="Disordered" evidence="1">
    <location>
        <begin position="335"/>
        <end position="361"/>
    </location>
</feature>
<organism evidence="2 3">
    <name type="scientific">Lentzea flaviverrucosa</name>
    <dbReference type="NCBI Taxonomy" id="200379"/>
    <lineage>
        <taxon>Bacteria</taxon>
        <taxon>Bacillati</taxon>
        <taxon>Actinomycetota</taxon>
        <taxon>Actinomycetes</taxon>
        <taxon>Pseudonocardiales</taxon>
        <taxon>Pseudonocardiaceae</taxon>
        <taxon>Lentzea</taxon>
    </lineage>
</organism>
<evidence type="ECO:0000313" key="2">
    <source>
        <dbReference type="EMBL" id="SEQ26089.1"/>
    </source>
</evidence>
<reference evidence="3" key="1">
    <citation type="submission" date="2016-10" db="EMBL/GenBank/DDBJ databases">
        <authorList>
            <person name="Varghese N."/>
            <person name="Submissions S."/>
        </authorList>
    </citation>
    <scope>NUCLEOTIDE SEQUENCE [LARGE SCALE GENOMIC DNA]</scope>
    <source>
        <strain evidence="3">CGMCC 4.578</strain>
    </source>
</reference>
<dbReference type="Proteomes" id="UP000199028">
    <property type="component" value="Unassembled WGS sequence"/>
</dbReference>
<keyword evidence="3" id="KW-1185">Reference proteome</keyword>
<proteinExistence type="predicted"/>
<gene>
    <name evidence="2" type="ORF">SAMN05216195_1026</name>
</gene>
<dbReference type="RefSeq" id="WP_090063649.1">
    <property type="nucleotide sequence ID" value="NZ_FOFT01000002.1"/>
</dbReference>
<name>A0A1H9EK98_9PSEU</name>
<dbReference type="EMBL" id="FOFT01000002">
    <property type="protein sequence ID" value="SEQ26089.1"/>
    <property type="molecule type" value="Genomic_DNA"/>
</dbReference>
<evidence type="ECO:0000256" key="1">
    <source>
        <dbReference type="SAM" id="MobiDB-lite"/>
    </source>
</evidence>
<accession>A0A1H9EK98</accession>